<feature type="compositionally biased region" description="Low complexity" evidence="1">
    <location>
        <begin position="407"/>
        <end position="422"/>
    </location>
</feature>
<feature type="compositionally biased region" description="Basic and acidic residues" evidence="1">
    <location>
        <begin position="307"/>
        <end position="323"/>
    </location>
</feature>
<feature type="compositionally biased region" description="Low complexity" evidence="1">
    <location>
        <begin position="546"/>
        <end position="559"/>
    </location>
</feature>
<feature type="region of interest" description="Disordered" evidence="1">
    <location>
        <begin position="581"/>
        <end position="688"/>
    </location>
</feature>
<feature type="region of interest" description="Disordered" evidence="1">
    <location>
        <begin position="51"/>
        <end position="104"/>
    </location>
</feature>
<organism evidence="2 3">
    <name type="scientific">Niveomyces insectorum RCEF 264</name>
    <dbReference type="NCBI Taxonomy" id="1081102"/>
    <lineage>
        <taxon>Eukaryota</taxon>
        <taxon>Fungi</taxon>
        <taxon>Dikarya</taxon>
        <taxon>Ascomycota</taxon>
        <taxon>Pezizomycotina</taxon>
        <taxon>Sordariomycetes</taxon>
        <taxon>Hypocreomycetidae</taxon>
        <taxon>Hypocreales</taxon>
        <taxon>Cordycipitaceae</taxon>
        <taxon>Niveomyces</taxon>
    </lineage>
</organism>
<feature type="compositionally biased region" description="Polar residues" evidence="1">
    <location>
        <begin position="278"/>
        <end position="288"/>
    </location>
</feature>
<dbReference type="OrthoDB" id="206201at2759"/>
<feature type="region of interest" description="Disordered" evidence="1">
    <location>
        <begin position="478"/>
        <end position="568"/>
    </location>
</feature>
<feature type="compositionally biased region" description="Low complexity" evidence="1">
    <location>
        <begin position="664"/>
        <end position="680"/>
    </location>
</feature>
<feature type="compositionally biased region" description="Basic and acidic residues" evidence="1">
    <location>
        <begin position="757"/>
        <end position="766"/>
    </location>
</feature>
<feature type="compositionally biased region" description="Polar residues" evidence="1">
    <location>
        <begin position="93"/>
        <end position="103"/>
    </location>
</feature>
<feature type="region of interest" description="Disordered" evidence="1">
    <location>
        <begin position="1"/>
        <end position="25"/>
    </location>
</feature>
<comment type="caution">
    <text evidence="2">The sequence shown here is derived from an EMBL/GenBank/DDBJ whole genome shotgun (WGS) entry which is preliminary data.</text>
</comment>
<dbReference type="Proteomes" id="UP000076874">
    <property type="component" value="Unassembled WGS sequence"/>
</dbReference>
<evidence type="ECO:0000313" key="3">
    <source>
        <dbReference type="Proteomes" id="UP000076874"/>
    </source>
</evidence>
<reference evidence="2 3" key="1">
    <citation type="journal article" date="2016" name="Genome Biol. Evol.">
        <title>Divergent and convergent evolution of fungal pathogenicity.</title>
        <authorList>
            <person name="Shang Y."/>
            <person name="Xiao G."/>
            <person name="Zheng P."/>
            <person name="Cen K."/>
            <person name="Zhan S."/>
            <person name="Wang C."/>
        </authorList>
    </citation>
    <scope>NUCLEOTIDE SEQUENCE [LARGE SCALE GENOMIC DNA]</scope>
    <source>
        <strain evidence="2 3">RCEF 264</strain>
    </source>
</reference>
<evidence type="ECO:0000313" key="2">
    <source>
        <dbReference type="EMBL" id="OAA61625.1"/>
    </source>
</evidence>
<feature type="compositionally biased region" description="Acidic residues" evidence="1">
    <location>
        <begin position="837"/>
        <end position="847"/>
    </location>
</feature>
<feature type="region of interest" description="Disordered" evidence="1">
    <location>
        <begin position="748"/>
        <end position="786"/>
    </location>
</feature>
<feature type="region of interest" description="Disordered" evidence="1">
    <location>
        <begin position="820"/>
        <end position="863"/>
    </location>
</feature>
<feature type="region of interest" description="Disordered" evidence="1">
    <location>
        <begin position="222"/>
        <end position="242"/>
    </location>
</feature>
<gene>
    <name evidence="2" type="ORF">SPI_04484</name>
</gene>
<keyword evidence="3" id="KW-1185">Reference proteome</keyword>
<feature type="compositionally biased region" description="Basic and acidic residues" evidence="1">
    <location>
        <begin position="853"/>
        <end position="863"/>
    </location>
</feature>
<feature type="compositionally biased region" description="Polar residues" evidence="1">
    <location>
        <begin position="535"/>
        <end position="545"/>
    </location>
</feature>
<feature type="region of interest" description="Disordered" evidence="1">
    <location>
        <begin position="379"/>
        <end position="448"/>
    </location>
</feature>
<protein>
    <submittedName>
        <fullName evidence="2">Uncharacterized protein</fullName>
    </submittedName>
</protein>
<dbReference type="STRING" id="1081102.A0A167UJ04"/>
<dbReference type="AlphaFoldDB" id="A0A167UJ04"/>
<feature type="compositionally biased region" description="Polar residues" evidence="1">
    <location>
        <begin position="595"/>
        <end position="618"/>
    </location>
</feature>
<feature type="compositionally biased region" description="Polar residues" evidence="1">
    <location>
        <begin position="71"/>
        <end position="80"/>
    </location>
</feature>
<feature type="compositionally biased region" description="Polar residues" evidence="1">
    <location>
        <begin position="258"/>
        <end position="268"/>
    </location>
</feature>
<accession>A0A167UJ04</accession>
<feature type="region of interest" description="Disordered" evidence="1">
    <location>
        <begin position="258"/>
        <end position="349"/>
    </location>
</feature>
<sequence length="863" mass="93036">MLRLRTSKSRSEIAGSQSPIPQGGCAVHLQHINPVVARRDARVAASKAFELSQERRSADSSMAFPGPLSSPPLTFTQTLQPLKLDSGAGRSAGGSTQPRSTGLQYRHSIRFVRPTSSADDGEAETDRLCSAFPTASHGEAHVDSGELLGHQTAFRQGLVSDDDNHIASISSLRSTPGQRYNIHKTWSGARLRNKENLQNDEGDKTDVTRCVNSTVFPRQSIVNQRAQSGTLSPSSLQKPHVSKLPSECLSCPVKQNDTTLAPPSTQQLVDHLNKKSTAKQASAYSHHTTPARIRRSVPLSPSMLSKSELHGTTDERVQKHDQELGQTSTGTTGETAIPASSATTSKSFLKTQRRTSFSFSSNDDEQILAGLPHVSSLLAADPSRLQRQPDVRMRKSLRQSRSATSDSRPLTPKPSLSLPSNLDESNGTDEIGGGAGSSGTLRRKASKMSKAVKSRLKVLWSHSKSEDNAEQLPAQHIQARKSHGSLPEGHPFTSDSEAPLSAGGHTKSDSNDAGTIIRGGSGSGDGGEDGDRAQTESGGNTSRFTSWSNSVRQSSSSTSNHPPMTDADGQQLSTIAEKSNQFPPFLAPGKIGLSATKQPSDSGQAIPTSIYGQNTTANLPRRRPTNRYKFHDTTRKRSSATTGSLKPALTINPRQSGEGQNLDPDSPCSSSTSSPSLASSGRGATPRQEISPDALRRLQELSINLQNCCRASERFAERALRKKGTKSNASDDDPFYDGKKKEVLYAFPSVPTTPAKPEPEWSKTKQPEPPTISTTDDATPTEFLFRKTDPYRRALRASMQSFEEEAAAFRTRHRDRVVIGFDGATGDSDGEANTNDDNGDDDDDDDAPLLVPHGDRQWSRVQA</sequence>
<evidence type="ECO:0000256" key="1">
    <source>
        <dbReference type="SAM" id="MobiDB-lite"/>
    </source>
</evidence>
<proteinExistence type="predicted"/>
<dbReference type="EMBL" id="AZHD01000007">
    <property type="protein sequence ID" value="OAA61625.1"/>
    <property type="molecule type" value="Genomic_DNA"/>
</dbReference>
<feature type="compositionally biased region" description="Polar residues" evidence="1">
    <location>
        <begin position="324"/>
        <end position="349"/>
    </location>
</feature>
<name>A0A167UJ04_9HYPO</name>
<feature type="compositionally biased region" description="Polar residues" evidence="1">
    <location>
        <begin position="222"/>
        <end position="237"/>
    </location>
</feature>